<sequence length="122" mass="13015">MKTPDTERFEREDGADGLDAFFAAARSDARLPTDLAARMVRDADGMHRSRTPNRPGRWAQLRDVLGGWYGMGGLVAACAAGVWMGFAPPAGLPDAVSLFAGQDSTAELYLSESFAMAMAEDG</sequence>
<keyword evidence="3" id="KW-1185">Reference proteome</keyword>
<organism evidence="2 3">
    <name type="scientific">Arenibacterium halophilum</name>
    <dbReference type="NCBI Taxonomy" id="2583821"/>
    <lineage>
        <taxon>Bacteria</taxon>
        <taxon>Pseudomonadati</taxon>
        <taxon>Pseudomonadota</taxon>
        <taxon>Alphaproteobacteria</taxon>
        <taxon>Rhodobacterales</taxon>
        <taxon>Paracoccaceae</taxon>
        <taxon>Arenibacterium</taxon>
    </lineage>
</organism>
<keyword evidence="1" id="KW-0812">Transmembrane</keyword>
<name>A0ABY2XA03_9RHOB</name>
<dbReference type="Proteomes" id="UP001191082">
    <property type="component" value="Unassembled WGS sequence"/>
</dbReference>
<reference evidence="2 3" key="1">
    <citation type="submission" date="2019-05" db="EMBL/GenBank/DDBJ databases">
        <title>Marivita sp. nov. isolated from sea sediment.</title>
        <authorList>
            <person name="Kim W."/>
        </authorList>
    </citation>
    <scope>NUCLEOTIDE SEQUENCE [LARGE SCALE GENOMIC DNA]</scope>
    <source>
        <strain evidence="2 3">CAU 1492</strain>
    </source>
</reference>
<evidence type="ECO:0008006" key="4">
    <source>
        <dbReference type="Google" id="ProtNLM"/>
    </source>
</evidence>
<comment type="caution">
    <text evidence="2">The sequence shown here is derived from an EMBL/GenBank/DDBJ whole genome shotgun (WGS) entry which is preliminary data.</text>
</comment>
<evidence type="ECO:0000313" key="3">
    <source>
        <dbReference type="Proteomes" id="UP001191082"/>
    </source>
</evidence>
<dbReference type="RefSeq" id="WP_138863278.1">
    <property type="nucleotide sequence ID" value="NZ_VCPC01000002.1"/>
</dbReference>
<evidence type="ECO:0000256" key="1">
    <source>
        <dbReference type="SAM" id="Phobius"/>
    </source>
</evidence>
<keyword evidence="1" id="KW-0472">Membrane</keyword>
<gene>
    <name evidence="2" type="ORF">FGK64_07920</name>
</gene>
<protein>
    <recommendedName>
        <fullName evidence="4">Dihydroorotate dehydrogenase</fullName>
    </recommendedName>
</protein>
<dbReference type="EMBL" id="VCPC01000002">
    <property type="protein sequence ID" value="TMV12724.1"/>
    <property type="molecule type" value="Genomic_DNA"/>
</dbReference>
<proteinExistence type="predicted"/>
<accession>A0ABY2XA03</accession>
<keyword evidence="1" id="KW-1133">Transmembrane helix</keyword>
<evidence type="ECO:0000313" key="2">
    <source>
        <dbReference type="EMBL" id="TMV12724.1"/>
    </source>
</evidence>
<feature type="transmembrane region" description="Helical" evidence="1">
    <location>
        <begin position="64"/>
        <end position="86"/>
    </location>
</feature>